<evidence type="ECO:0000313" key="1">
    <source>
        <dbReference type="EMBL" id="SVE09601.1"/>
    </source>
</evidence>
<sequence length="88" mass="10023">GRDIAMETAAELGNIPQKTLIKLEHIILSQGSPEKGSVNYPQFPEALLVHYIDQLDGRITLMLDNIEKDPNTHWTGYKPIFKSELYKK</sequence>
<dbReference type="AlphaFoldDB" id="A0A383APV3"/>
<name>A0A383APV3_9ZZZZ</name>
<accession>A0A383APV3</accession>
<dbReference type="EMBL" id="UINC01193813">
    <property type="protein sequence ID" value="SVE09601.1"/>
    <property type="molecule type" value="Genomic_DNA"/>
</dbReference>
<organism evidence="1">
    <name type="scientific">marine metagenome</name>
    <dbReference type="NCBI Taxonomy" id="408172"/>
    <lineage>
        <taxon>unclassified sequences</taxon>
        <taxon>metagenomes</taxon>
        <taxon>ecological metagenomes</taxon>
    </lineage>
</organism>
<protein>
    <submittedName>
        <fullName evidence="1">Uncharacterized protein</fullName>
    </submittedName>
</protein>
<reference evidence="1" key="1">
    <citation type="submission" date="2018-05" db="EMBL/GenBank/DDBJ databases">
        <authorList>
            <person name="Lanie J.A."/>
            <person name="Ng W.-L."/>
            <person name="Kazmierczak K.M."/>
            <person name="Andrzejewski T.M."/>
            <person name="Davidsen T.M."/>
            <person name="Wayne K.J."/>
            <person name="Tettelin H."/>
            <person name="Glass J.I."/>
            <person name="Rusch D."/>
            <person name="Podicherti R."/>
            <person name="Tsui H.-C.T."/>
            <person name="Winkler M.E."/>
        </authorList>
    </citation>
    <scope>NUCLEOTIDE SEQUENCE</scope>
</reference>
<proteinExistence type="predicted"/>
<feature type="non-terminal residue" evidence="1">
    <location>
        <position position="1"/>
    </location>
</feature>
<gene>
    <name evidence="1" type="ORF">METZ01_LOCUS462455</name>
</gene>